<gene>
    <name evidence="2" type="ORF">UF66_1003</name>
</gene>
<evidence type="ECO:0000256" key="1">
    <source>
        <dbReference type="SAM" id="Coils"/>
    </source>
</evidence>
<dbReference type="PATRIC" id="fig|74704.6.peg.1029"/>
<organism evidence="2 3">
    <name type="scientific">Staphylococcus cohnii subsp. cohnii</name>
    <dbReference type="NCBI Taxonomy" id="74704"/>
    <lineage>
        <taxon>Bacteria</taxon>
        <taxon>Bacillati</taxon>
        <taxon>Bacillota</taxon>
        <taxon>Bacilli</taxon>
        <taxon>Bacillales</taxon>
        <taxon>Staphylococcaceae</taxon>
        <taxon>Staphylococcus</taxon>
        <taxon>Staphylococcus cohnii species complex</taxon>
    </lineage>
</organism>
<reference evidence="2 3" key="1">
    <citation type="submission" date="2015-03" db="EMBL/GenBank/DDBJ databases">
        <title>Genome Assembly of Staphylococcus cohnii subsp. cohnii strain G22B2.</title>
        <authorList>
            <person name="Nair G."/>
            <person name="Kaur G."/>
            <person name="Khatri I."/>
            <person name="Singh N.K."/>
            <person name="Sathyabama S."/>
            <person name="Maurya S.K."/>
            <person name="Subramanian S."/>
            <person name="Agrewala J.N."/>
            <person name="Mayilraj S."/>
        </authorList>
    </citation>
    <scope>NUCLEOTIDE SEQUENCE [LARGE SCALE GENOMIC DNA]</scope>
    <source>
        <strain evidence="2 3">G22B2</strain>
    </source>
</reference>
<dbReference type="EMBL" id="LAKJ01000018">
    <property type="protein sequence ID" value="KKI63147.1"/>
    <property type="molecule type" value="Genomic_DNA"/>
</dbReference>
<evidence type="ECO:0000313" key="3">
    <source>
        <dbReference type="Proteomes" id="UP000034455"/>
    </source>
</evidence>
<protein>
    <submittedName>
        <fullName evidence="2">Uncharacterized protein</fullName>
    </submittedName>
</protein>
<dbReference type="RefSeq" id="WP_046467771.1">
    <property type="nucleotide sequence ID" value="NZ_LAKJ01000018.1"/>
</dbReference>
<proteinExistence type="predicted"/>
<comment type="caution">
    <text evidence="2">The sequence shown here is derived from an EMBL/GenBank/DDBJ whole genome shotgun (WGS) entry which is preliminary data.</text>
</comment>
<accession>A0A0M2NT04</accession>
<dbReference type="AlphaFoldDB" id="A0A0M2NT04"/>
<evidence type="ECO:0000313" key="2">
    <source>
        <dbReference type="EMBL" id="KKI63147.1"/>
    </source>
</evidence>
<feature type="coiled-coil region" evidence="1">
    <location>
        <begin position="5"/>
        <end position="47"/>
    </location>
</feature>
<name>A0A0M2NT04_STACC</name>
<keyword evidence="1" id="KW-0175">Coiled coil</keyword>
<sequence>MTDKIKGLEVDLSKGENNMKNFNELSNEVLVEEMETLKVVLEKTRKEPTPQQVEAAAKLIEAIRATAFNY</sequence>
<dbReference type="Proteomes" id="UP000034455">
    <property type="component" value="Unassembled WGS sequence"/>
</dbReference>